<feature type="transmembrane region" description="Helical" evidence="1">
    <location>
        <begin position="40"/>
        <end position="61"/>
    </location>
</feature>
<keyword evidence="1" id="KW-0812">Transmembrane</keyword>
<accession>A0A9D1VDE0</accession>
<evidence type="ECO:0000256" key="1">
    <source>
        <dbReference type="SAM" id="Phobius"/>
    </source>
</evidence>
<comment type="caution">
    <text evidence="2">The sequence shown here is derived from an EMBL/GenBank/DDBJ whole genome shotgun (WGS) entry which is preliminary data.</text>
</comment>
<dbReference type="Proteomes" id="UP000823964">
    <property type="component" value="Unassembled WGS sequence"/>
</dbReference>
<evidence type="ECO:0000313" key="2">
    <source>
        <dbReference type="EMBL" id="HIX20729.1"/>
    </source>
</evidence>
<proteinExistence type="predicted"/>
<organism evidence="2 3">
    <name type="scientific">Candidatus Akkermansia intestinigallinarum</name>
    <dbReference type="NCBI Taxonomy" id="2838431"/>
    <lineage>
        <taxon>Bacteria</taxon>
        <taxon>Pseudomonadati</taxon>
        <taxon>Verrucomicrobiota</taxon>
        <taxon>Verrucomicrobiia</taxon>
        <taxon>Verrucomicrobiales</taxon>
        <taxon>Akkermansiaceae</taxon>
        <taxon>Akkermansia</taxon>
    </lineage>
</organism>
<evidence type="ECO:0000313" key="3">
    <source>
        <dbReference type="Proteomes" id="UP000823964"/>
    </source>
</evidence>
<reference evidence="2" key="2">
    <citation type="submission" date="2021-04" db="EMBL/GenBank/DDBJ databases">
        <authorList>
            <person name="Gilroy R."/>
        </authorList>
    </citation>
    <scope>NUCLEOTIDE SEQUENCE</scope>
    <source>
        <strain evidence="2">14975</strain>
    </source>
</reference>
<keyword evidence="1" id="KW-1133">Transmembrane helix</keyword>
<keyword evidence="1" id="KW-0472">Membrane</keyword>
<name>A0A9D1VDE0_9BACT</name>
<sequence length="62" mass="6860">MVEEMPPNEDIIFVQQSNKVINASGNPENVARHMVSRASVILWLLLALGGLDLWLLGLLGYL</sequence>
<dbReference type="AlphaFoldDB" id="A0A9D1VDE0"/>
<protein>
    <submittedName>
        <fullName evidence="2">Uncharacterized protein</fullName>
    </submittedName>
</protein>
<gene>
    <name evidence="2" type="ORF">H9862_09035</name>
</gene>
<dbReference type="EMBL" id="DXFQ01000174">
    <property type="protein sequence ID" value="HIX20729.1"/>
    <property type="molecule type" value="Genomic_DNA"/>
</dbReference>
<reference evidence="2" key="1">
    <citation type="journal article" date="2021" name="PeerJ">
        <title>Extensive microbial diversity within the chicken gut microbiome revealed by metagenomics and culture.</title>
        <authorList>
            <person name="Gilroy R."/>
            <person name="Ravi A."/>
            <person name="Getino M."/>
            <person name="Pursley I."/>
            <person name="Horton D.L."/>
            <person name="Alikhan N.F."/>
            <person name="Baker D."/>
            <person name="Gharbi K."/>
            <person name="Hall N."/>
            <person name="Watson M."/>
            <person name="Adriaenssens E.M."/>
            <person name="Foster-Nyarko E."/>
            <person name="Jarju S."/>
            <person name="Secka A."/>
            <person name="Antonio M."/>
            <person name="Oren A."/>
            <person name="Chaudhuri R.R."/>
            <person name="La Ragione R."/>
            <person name="Hildebrand F."/>
            <person name="Pallen M.J."/>
        </authorList>
    </citation>
    <scope>NUCLEOTIDE SEQUENCE</scope>
    <source>
        <strain evidence="2">14975</strain>
    </source>
</reference>